<protein>
    <submittedName>
        <fullName evidence="2">Uncharacterized protein</fullName>
    </submittedName>
</protein>
<name>G2GGT7_9ACTN</name>
<evidence type="ECO:0000256" key="1">
    <source>
        <dbReference type="SAM" id="MobiDB-lite"/>
    </source>
</evidence>
<gene>
    <name evidence="2" type="ORF">SZN_23606</name>
</gene>
<evidence type="ECO:0000313" key="3">
    <source>
        <dbReference type="Proteomes" id="UP000004217"/>
    </source>
</evidence>
<dbReference type="Proteomes" id="UP000004217">
    <property type="component" value="Unassembled WGS sequence"/>
</dbReference>
<dbReference type="PATRIC" id="fig|700597.3.peg.4635"/>
<dbReference type="RefSeq" id="WP_007499302.1">
    <property type="nucleotide sequence ID" value="NZ_AGBF01000099.1"/>
</dbReference>
<dbReference type="AlphaFoldDB" id="G2GGT7"/>
<comment type="caution">
    <text evidence="2">The sequence shown here is derived from an EMBL/GenBank/DDBJ whole genome shotgun (WGS) entry which is preliminary data.</text>
</comment>
<feature type="region of interest" description="Disordered" evidence="1">
    <location>
        <begin position="1"/>
        <end position="22"/>
    </location>
</feature>
<keyword evidence="3" id="KW-1185">Reference proteome</keyword>
<reference evidence="2 3" key="1">
    <citation type="submission" date="2011-08" db="EMBL/GenBank/DDBJ databases">
        <authorList>
            <person name="Lin Y."/>
            <person name="Hao X."/>
            <person name="Johnstone L."/>
            <person name="Miller S.J."/>
            <person name="Wei G."/>
            <person name="Rensing C."/>
        </authorList>
    </citation>
    <scope>NUCLEOTIDE SEQUENCE [LARGE SCALE GENOMIC DNA]</scope>
    <source>
        <strain evidence="2 3">K42</strain>
    </source>
</reference>
<feature type="compositionally biased region" description="Basic and acidic residues" evidence="1">
    <location>
        <begin position="1"/>
        <end position="21"/>
    </location>
</feature>
<proteinExistence type="predicted"/>
<dbReference type="EMBL" id="AGBF01000099">
    <property type="protein sequence ID" value="EGX57283.1"/>
    <property type="molecule type" value="Genomic_DNA"/>
</dbReference>
<sequence>MHDAAEPGADRGHSGVREPGGERLALVAQHVCSGVVISGAAAPPAPPGSPAAARR</sequence>
<organism evidence="2 3">
    <name type="scientific">Streptomyces zinciresistens K42</name>
    <dbReference type="NCBI Taxonomy" id="700597"/>
    <lineage>
        <taxon>Bacteria</taxon>
        <taxon>Bacillati</taxon>
        <taxon>Actinomycetota</taxon>
        <taxon>Actinomycetes</taxon>
        <taxon>Kitasatosporales</taxon>
        <taxon>Streptomycetaceae</taxon>
        <taxon>Streptomyces</taxon>
    </lineage>
</organism>
<evidence type="ECO:0000313" key="2">
    <source>
        <dbReference type="EMBL" id="EGX57283.1"/>
    </source>
</evidence>
<accession>G2GGT7</accession>